<dbReference type="Proteomes" id="UP000038009">
    <property type="component" value="Unassembled WGS sequence"/>
</dbReference>
<dbReference type="InterPro" id="IPR043136">
    <property type="entry name" value="B30.2/SPRY_sf"/>
</dbReference>
<dbReference type="InterPro" id="IPR013320">
    <property type="entry name" value="ConA-like_dom_sf"/>
</dbReference>
<dbReference type="EMBL" id="LJSK01000027">
    <property type="protein sequence ID" value="KPI89266.1"/>
    <property type="molecule type" value="Genomic_DNA"/>
</dbReference>
<dbReference type="OMA" id="FAFRWES"/>
<accession>A0A0N0P7X1</accession>
<dbReference type="AlphaFoldDB" id="A0A0N0P7X1"/>
<sequence length="718" mass="77183">MRADDEYLSAFSFHDAAPLRAPPKARRPKSPSPIRGRSSSTPTLYSMTSDADFAVPPYPSEFYNPSTAPAAAPPSHLDAWTASSYGYEAWKSHAFHRKREEGATLAEVNAAVSAAEKQRQVLKMEMDLAEEQRRRLEARMSSSRLNSVQPTNPQGATVAPEVGRTGTESSTRALAEGGDGMIEETGEAGETATCDAAPVRDFSEEAPPPFSPSPPSAHASTNAALFLDEDAERKATTSFTPPQAAHANFTGVLGMKRYAANEVAGVGDAPLRDRTPSPSPSRVAAQVARPSVVERAESERCSRRSPSSQRTSMLRSPEPPQQQRHPSKKFGPAHIPSCARESSSDSAASPPRDSSAALKEGYSNGCMDELSEGHEGEQEEEERLYAAYQRKLARIQEALRMSSLCSTAEGFASAEAQLAHHQRQRLCTPALRAPCRRFVEDLSGVTAHLRETMPMEVSSHTLVMTSPSHRGAQEMSYTGGLPPLVRRAPSLGSASVTPLPGRPPRQLRWDPAHSGNIVVSSDGFVCRTDATDAIRIIEDEYADRLMEVLPRLMIPFYAVGNLGTTYGSLCFSFRWISPNTGKAGGRRPVATPTSTSKSASTMSSRVPALAFGFATHAFTGYGTEAPAFLYLSTGKIAQGLCSTGASGAAADRSYGAAYGPGLELAARLDMRRGELEFFVESVSMGVAFRFCPARHPAPLFPVVVFSSENDVVELLYSA</sequence>
<name>A0A0N0P7X1_LEPSE</name>
<dbReference type="OrthoDB" id="258495at2759"/>
<evidence type="ECO:0000313" key="2">
    <source>
        <dbReference type="EMBL" id="KPI89266.1"/>
    </source>
</evidence>
<comment type="caution">
    <text evidence="2">The sequence shown here is derived from an EMBL/GenBank/DDBJ whole genome shotgun (WGS) entry which is preliminary data.</text>
</comment>
<feature type="compositionally biased region" description="Basic and acidic residues" evidence="1">
    <location>
        <begin position="292"/>
        <end position="302"/>
    </location>
</feature>
<feature type="region of interest" description="Disordered" evidence="1">
    <location>
        <begin position="268"/>
        <end position="382"/>
    </location>
</feature>
<evidence type="ECO:0000313" key="3">
    <source>
        <dbReference type="Proteomes" id="UP000038009"/>
    </source>
</evidence>
<evidence type="ECO:0000256" key="1">
    <source>
        <dbReference type="SAM" id="MobiDB-lite"/>
    </source>
</evidence>
<feature type="region of interest" description="Disordered" evidence="1">
    <location>
        <begin position="134"/>
        <end position="224"/>
    </location>
</feature>
<proteinExistence type="predicted"/>
<gene>
    <name evidence="2" type="ORF">ABL78_1599</name>
</gene>
<reference evidence="2 3" key="1">
    <citation type="journal article" date="2015" name="PLoS Pathog.">
        <title>Leptomonas seymouri: Adaptations to the Dixenous Life Cycle Analyzed by Genome Sequencing, Transcriptome Profiling and Co-infection with Leishmania donovani.</title>
        <authorList>
            <person name="Kraeva N."/>
            <person name="Butenko A."/>
            <person name="Hlavacova J."/>
            <person name="Kostygov A."/>
            <person name="Myskova J."/>
            <person name="Grybchuk D."/>
            <person name="Lestinova T."/>
            <person name="Votypka J."/>
            <person name="Volf P."/>
            <person name="Opperdoes F."/>
            <person name="Flegontov P."/>
            <person name="Lukes J."/>
            <person name="Yurchenko V."/>
        </authorList>
    </citation>
    <scope>NUCLEOTIDE SEQUENCE [LARGE SCALE GENOMIC DNA]</scope>
    <source>
        <strain evidence="2 3">ATCC 30220</strain>
    </source>
</reference>
<feature type="compositionally biased region" description="Pro residues" evidence="1">
    <location>
        <begin position="206"/>
        <end position="215"/>
    </location>
</feature>
<keyword evidence="3" id="KW-1185">Reference proteome</keyword>
<evidence type="ECO:0008006" key="4">
    <source>
        <dbReference type="Google" id="ProtNLM"/>
    </source>
</evidence>
<organism evidence="2 3">
    <name type="scientific">Leptomonas seymouri</name>
    <dbReference type="NCBI Taxonomy" id="5684"/>
    <lineage>
        <taxon>Eukaryota</taxon>
        <taxon>Discoba</taxon>
        <taxon>Euglenozoa</taxon>
        <taxon>Kinetoplastea</taxon>
        <taxon>Metakinetoplastina</taxon>
        <taxon>Trypanosomatida</taxon>
        <taxon>Trypanosomatidae</taxon>
        <taxon>Leishmaniinae</taxon>
        <taxon>Leptomonas</taxon>
    </lineage>
</organism>
<feature type="compositionally biased region" description="Polar residues" evidence="1">
    <location>
        <begin position="37"/>
        <end position="49"/>
    </location>
</feature>
<protein>
    <recommendedName>
        <fullName evidence="4">B30.2/SPRY domain-containing protein</fullName>
    </recommendedName>
</protein>
<feature type="compositionally biased region" description="Low complexity" evidence="1">
    <location>
        <begin position="337"/>
        <end position="357"/>
    </location>
</feature>
<feature type="region of interest" description="Disordered" evidence="1">
    <location>
        <begin position="18"/>
        <end position="49"/>
    </location>
</feature>
<dbReference type="VEuPathDB" id="TriTrypDB:Lsey_0027_0170"/>
<dbReference type="SUPFAM" id="SSF49899">
    <property type="entry name" value="Concanavalin A-like lectins/glucanases"/>
    <property type="match status" value="1"/>
</dbReference>
<dbReference type="Gene3D" id="2.60.120.920">
    <property type="match status" value="1"/>
</dbReference>
<feature type="compositionally biased region" description="Polar residues" evidence="1">
    <location>
        <begin position="140"/>
        <end position="155"/>
    </location>
</feature>